<evidence type="ECO:0000256" key="1">
    <source>
        <dbReference type="PROSITE-ProRule" id="PRU01122"/>
    </source>
</evidence>
<dbReference type="Proteomes" id="UP000008144">
    <property type="component" value="Chromosome 12"/>
</dbReference>
<dbReference type="Pfam" id="PF05362">
    <property type="entry name" value="Lon_C"/>
    <property type="match status" value="1"/>
</dbReference>
<dbReference type="SUPFAM" id="SSF54211">
    <property type="entry name" value="Ribosomal protein S5 domain 2-like"/>
    <property type="match status" value="1"/>
</dbReference>
<dbReference type="PROSITE" id="PS51786">
    <property type="entry name" value="LON_PROTEOLYTIC"/>
    <property type="match status" value="1"/>
</dbReference>
<dbReference type="InterPro" id="IPR008269">
    <property type="entry name" value="Lon_proteolytic"/>
</dbReference>
<dbReference type="EMBL" id="EAAA01000865">
    <property type="status" value="NOT_ANNOTATED_CDS"/>
    <property type="molecule type" value="Genomic_DNA"/>
</dbReference>
<dbReference type="InterPro" id="IPR020568">
    <property type="entry name" value="Ribosomal_Su5_D2-typ_SF"/>
</dbReference>
<evidence type="ECO:0000313" key="4">
    <source>
        <dbReference type="Proteomes" id="UP000008144"/>
    </source>
</evidence>
<name>H2XWD5_CIOIN</name>
<reference evidence="3" key="2">
    <citation type="journal article" date="2008" name="Genome Biol.">
        <title>Improved genome assembly and evidence-based global gene model set for the chordate Ciona intestinalis: new insight into intron and operon populations.</title>
        <authorList>
            <person name="Satou Y."/>
            <person name="Mineta K."/>
            <person name="Ogasawara M."/>
            <person name="Sasakura Y."/>
            <person name="Shoguchi E."/>
            <person name="Ueno K."/>
            <person name="Yamada L."/>
            <person name="Matsumoto J."/>
            <person name="Wasserscheid J."/>
            <person name="Dewar K."/>
            <person name="Wiley G.B."/>
            <person name="Macmil S.L."/>
            <person name="Roe B.A."/>
            <person name="Zeller R.W."/>
            <person name="Hastings K.E."/>
            <person name="Lemaire P."/>
            <person name="Lindquist E."/>
            <person name="Endo T."/>
            <person name="Hotta K."/>
            <person name="Inaba K."/>
        </authorList>
    </citation>
    <scope>NUCLEOTIDE SEQUENCE [LARGE SCALE GENOMIC DNA]</scope>
    <source>
        <strain evidence="3">wild type</strain>
    </source>
</reference>
<dbReference type="GeneTree" id="ENSGT00530000063553"/>
<dbReference type="GO" id="GO:0004252">
    <property type="term" value="F:serine-type endopeptidase activity"/>
    <property type="evidence" value="ECO:0007669"/>
    <property type="project" value="InterPro"/>
</dbReference>
<sequence>ISFNYSGPQRFDRESAQILTRPGVAAGLAWTQTGGEILYVEASRMASCKGGEAGGHMTLTGQLGDVMKESAQLAVSWLRSNA</sequence>
<dbReference type="Gene3D" id="3.30.230.10">
    <property type="match status" value="1"/>
</dbReference>
<reference evidence="3" key="4">
    <citation type="submission" date="2025-09" db="UniProtKB">
        <authorList>
            <consortium name="Ensembl"/>
        </authorList>
    </citation>
    <scope>IDENTIFICATION</scope>
</reference>
<comment type="caution">
    <text evidence="1">Lacks conserved residue(s) required for the propagation of feature annotation.</text>
</comment>
<feature type="domain" description="Lon proteolytic" evidence="2">
    <location>
        <begin position="19"/>
        <end position="82"/>
    </location>
</feature>
<dbReference type="InterPro" id="IPR014721">
    <property type="entry name" value="Ribsml_uS5_D2-typ_fold_subgr"/>
</dbReference>
<dbReference type="InterPro" id="IPR027065">
    <property type="entry name" value="Lon_Prtase"/>
</dbReference>
<proteinExistence type="predicted"/>
<reference evidence="4" key="1">
    <citation type="journal article" date="2002" name="Science">
        <title>The draft genome of Ciona intestinalis: insights into chordate and vertebrate origins.</title>
        <authorList>
            <person name="Dehal P."/>
            <person name="Satou Y."/>
            <person name="Campbell R.K."/>
            <person name="Chapman J."/>
            <person name="Degnan B."/>
            <person name="De Tomaso A."/>
            <person name="Davidson B."/>
            <person name="Di Gregorio A."/>
            <person name="Gelpke M."/>
            <person name="Goodstein D.M."/>
            <person name="Harafuji N."/>
            <person name="Hastings K.E."/>
            <person name="Ho I."/>
            <person name="Hotta K."/>
            <person name="Huang W."/>
            <person name="Kawashima T."/>
            <person name="Lemaire P."/>
            <person name="Martinez D."/>
            <person name="Meinertzhagen I.A."/>
            <person name="Necula S."/>
            <person name="Nonaka M."/>
            <person name="Putnam N."/>
            <person name="Rash S."/>
            <person name="Saiga H."/>
            <person name="Satake M."/>
            <person name="Terry A."/>
            <person name="Yamada L."/>
            <person name="Wang H.G."/>
            <person name="Awazu S."/>
            <person name="Azumi K."/>
            <person name="Boore J."/>
            <person name="Branno M."/>
            <person name="Chin-Bow S."/>
            <person name="DeSantis R."/>
            <person name="Doyle S."/>
            <person name="Francino P."/>
            <person name="Keys D.N."/>
            <person name="Haga S."/>
            <person name="Hayashi H."/>
            <person name="Hino K."/>
            <person name="Imai K.S."/>
            <person name="Inaba K."/>
            <person name="Kano S."/>
            <person name="Kobayashi K."/>
            <person name="Kobayashi M."/>
            <person name="Lee B.I."/>
            <person name="Makabe K.W."/>
            <person name="Manohar C."/>
            <person name="Matassi G."/>
            <person name="Medina M."/>
            <person name="Mochizuki Y."/>
            <person name="Mount S."/>
            <person name="Morishita T."/>
            <person name="Miura S."/>
            <person name="Nakayama A."/>
            <person name="Nishizaka S."/>
            <person name="Nomoto H."/>
            <person name="Ohta F."/>
            <person name="Oishi K."/>
            <person name="Rigoutsos I."/>
            <person name="Sano M."/>
            <person name="Sasaki A."/>
            <person name="Sasakura Y."/>
            <person name="Shoguchi E."/>
            <person name="Shin-i T."/>
            <person name="Spagnuolo A."/>
            <person name="Stainier D."/>
            <person name="Suzuki M.M."/>
            <person name="Tassy O."/>
            <person name="Takatori N."/>
            <person name="Tokuoka M."/>
            <person name="Yagi K."/>
            <person name="Yoshizaki F."/>
            <person name="Wada S."/>
            <person name="Zhang C."/>
            <person name="Hyatt P.D."/>
            <person name="Larimer F."/>
            <person name="Detter C."/>
            <person name="Doggett N."/>
            <person name="Glavina T."/>
            <person name="Hawkins T."/>
            <person name="Richardson P."/>
            <person name="Lucas S."/>
            <person name="Kohara Y."/>
            <person name="Levine M."/>
            <person name="Satoh N."/>
            <person name="Rokhsar D.S."/>
        </authorList>
    </citation>
    <scope>NUCLEOTIDE SEQUENCE [LARGE SCALE GENOMIC DNA]</scope>
</reference>
<evidence type="ECO:0000259" key="2">
    <source>
        <dbReference type="PROSITE" id="PS51786"/>
    </source>
</evidence>
<keyword evidence="4" id="KW-1185">Reference proteome</keyword>
<dbReference type="GO" id="GO:0004176">
    <property type="term" value="F:ATP-dependent peptidase activity"/>
    <property type="evidence" value="ECO:0007669"/>
    <property type="project" value="InterPro"/>
</dbReference>
<protein>
    <recommendedName>
        <fullName evidence="2">Lon proteolytic domain-containing protein</fullName>
    </recommendedName>
</protein>
<dbReference type="GO" id="GO:0006508">
    <property type="term" value="P:proteolysis"/>
    <property type="evidence" value="ECO:0007669"/>
    <property type="project" value="InterPro"/>
</dbReference>
<dbReference type="GO" id="GO:0005524">
    <property type="term" value="F:ATP binding"/>
    <property type="evidence" value="ECO:0007669"/>
    <property type="project" value="InterPro"/>
</dbReference>
<reference evidence="3" key="3">
    <citation type="submission" date="2025-08" db="UniProtKB">
        <authorList>
            <consortium name="Ensembl"/>
        </authorList>
    </citation>
    <scope>IDENTIFICATION</scope>
</reference>
<dbReference type="HOGENOM" id="CLU_2564256_0_0_1"/>
<evidence type="ECO:0000313" key="3">
    <source>
        <dbReference type="Ensembl" id="ENSCINP00000033969.1"/>
    </source>
</evidence>
<dbReference type="STRING" id="7719.ENSCINP00000033969"/>
<dbReference type="PANTHER" id="PTHR10046">
    <property type="entry name" value="ATP DEPENDENT LON PROTEASE FAMILY MEMBER"/>
    <property type="match status" value="1"/>
</dbReference>
<accession>H2XWD5</accession>
<dbReference type="InParanoid" id="H2XWD5"/>
<dbReference type="AlphaFoldDB" id="H2XWD5"/>
<organism evidence="3 4">
    <name type="scientific">Ciona intestinalis</name>
    <name type="common">Transparent sea squirt</name>
    <name type="synonym">Ascidia intestinalis</name>
    <dbReference type="NCBI Taxonomy" id="7719"/>
    <lineage>
        <taxon>Eukaryota</taxon>
        <taxon>Metazoa</taxon>
        <taxon>Chordata</taxon>
        <taxon>Tunicata</taxon>
        <taxon>Ascidiacea</taxon>
        <taxon>Phlebobranchia</taxon>
        <taxon>Cionidae</taxon>
        <taxon>Ciona</taxon>
    </lineage>
</organism>
<dbReference type="GO" id="GO:0030163">
    <property type="term" value="P:protein catabolic process"/>
    <property type="evidence" value="ECO:0007669"/>
    <property type="project" value="InterPro"/>
</dbReference>
<dbReference type="Ensembl" id="ENSCINT00000033086.1">
    <property type="protein sequence ID" value="ENSCINP00000033969.1"/>
    <property type="gene ID" value="ENSCING00000019992.1"/>
</dbReference>